<dbReference type="EMBL" id="PGGS01000042">
    <property type="protein sequence ID" value="PNH10937.1"/>
    <property type="molecule type" value="Genomic_DNA"/>
</dbReference>
<sequence length="157" mass="17524">MAAALGSGELSDVQRAALSALYDGLAAQYPGSSACRRIPLDFKVGESFRAALDAYLRRGLTRGVPSLYVDVRPLMADPAKRQVVQELVEGYRDSLRRWGRENETATEELQQEMMRALDHFEKCIMFVDTSKPGWEVLYTNMAWEHVTGLRVAVRAGA</sequence>
<dbReference type="GO" id="GO:0005737">
    <property type="term" value="C:cytoplasm"/>
    <property type="evidence" value="ECO:0007669"/>
    <property type="project" value="TreeGrafter"/>
</dbReference>
<dbReference type="Proteomes" id="UP000236333">
    <property type="component" value="Unassembled WGS sequence"/>
</dbReference>
<dbReference type="AlphaFoldDB" id="A0A2J8AEI8"/>
<dbReference type="GO" id="GO:0016740">
    <property type="term" value="F:transferase activity"/>
    <property type="evidence" value="ECO:0007669"/>
    <property type="project" value="UniProtKB-KW"/>
</dbReference>
<keyword evidence="4" id="KW-1185">Reference proteome</keyword>
<evidence type="ECO:0000256" key="2">
    <source>
        <dbReference type="ARBA" id="ARBA00022803"/>
    </source>
</evidence>
<organism evidence="3 4">
    <name type="scientific">Tetrabaena socialis</name>
    <dbReference type="NCBI Taxonomy" id="47790"/>
    <lineage>
        <taxon>Eukaryota</taxon>
        <taxon>Viridiplantae</taxon>
        <taxon>Chlorophyta</taxon>
        <taxon>core chlorophytes</taxon>
        <taxon>Chlorophyceae</taxon>
        <taxon>CS clade</taxon>
        <taxon>Chlamydomonadales</taxon>
        <taxon>Tetrabaenaceae</taxon>
        <taxon>Tetrabaena</taxon>
    </lineage>
</organism>
<accession>A0A2J8AEI8</accession>
<keyword evidence="3" id="KW-0808">Transferase</keyword>
<dbReference type="PANTHER" id="PTHR22767">
    <property type="entry name" value="N-TERMINAL ACETYLTRANSFERASE-RELATED"/>
    <property type="match status" value="1"/>
</dbReference>
<protein>
    <submittedName>
        <fullName evidence="3">N-terminal acetyltransferase A complex subunit nat1</fullName>
    </submittedName>
</protein>
<comment type="caution">
    <text evidence="3">The sequence shown here is derived from an EMBL/GenBank/DDBJ whole genome shotgun (WGS) entry which is preliminary data.</text>
</comment>
<dbReference type="PANTHER" id="PTHR22767:SF2">
    <property type="entry name" value="N(ALPHA)-ACETYLTRANSFERASE 15_16, ISOFORM A"/>
    <property type="match status" value="1"/>
</dbReference>
<evidence type="ECO:0000313" key="4">
    <source>
        <dbReference type="Proteomes" id="UP000236333"/>
    </source>
</evidence>
<dbReference type="Gene3D" id="1.25.40.1040">
    <property type="match status" value="1"/>
</dbReference>
<keyword evidence="2" id="KW-0802">TPR repeat</keyword>
<reference evidence="3 4" key="1">
    <citation type="journal article" date="2017" name="Mol. Biol. Evol.">
        <title>The 4-celled Tetrabaena socialis nuclear genome reveals the essential components for genetic control of cell number at the origin of multicellularity in the volvocine lineage.</title>
        <authorList>
            <person name="Featherston J."/>
            <person name="Arakaki Y."/>
            <person name="Hanschen E.R."/>
            <person name="Ferris P.J."/>
            <person name="Michod R.E."/>
            <person name="Olson B.J.S.C."/>
            <person name="Nozaki H."/>
            <person name="Durand P.M."/>
        </authorList>
    </citation>
    <scope>NUCLEOTIDE SEQUENCE [LARGE SCALE GENOMIC DNA]</scope>
    <source>
        <strain evidence="3 4">NIES-571</strain>
    </source>
</reference>
<gene>
    <name evidence="3" type="ORF">TSOC_002256</name>
</gene>
<name>A0A2J8AEI8_9CHLO</name>
<keyword evidence="1" id="KW-0677">Repeat</keyword>
<dbReference type="Pfam" id="PF12569">
    <property type="entry name" value="NatA_aux_su"/>
    <property type="match status" value="1"/>
</dbReference>
<proteinExistence type="predicted"/>
<dbReference type="OrthoDB" id="10263032at2759"/>
<dbReference type="InterPro" id="IPR021183">
    <property type="entry name" value="NatA_aux_su"/>
</dbReference>
<evidence type="ECO:0000313" key="3">
    <source>
        <dbReference type="EMBL" id="PNH10937.1"/>
    </source>
</evidence>
<evidence type="ECO:0000256" key="1">
    <source>
        <dbReference type="ARBA" id="ARBA00022737"/>
    </source>
</evidence>